<dbReference type="GO" id="GO:0008236">
    <property type="term" value="F:serine-type peptidase activity"/>
    <property type="evidence" value="ECO:0007669"/>
    <property type="project" value="InterPro"/>
</dbReference>
<feature type="domain" description="Tail specific protease" evidence="2">
    <location>
        <begin position="310"/>
        <end position="478"/>
    </location>
</feature>
<accession>A0A0C1QPG3</accession>
<evidence type="ECO:0000256" key="1">
    <source>
        <dbReference type="SAM" id="SignalP"/>
    </source>
</evidence>
<organism evidence="3 4">
    <name type="scientific">Pseudoalteromonas luteoviolacea</name>
    <dbReference type="NCBI Taxonomy" id="43657"/>
    <lineage>
        <taxon>Bacteria</taxon>
        <taxon>Pseudomonadati</taxon>
        <taxon>Pseudomonadota</taxon>
        <taxon>Gammaproteobacteria</taxon>
        <taxon>Alteromonadales</taxon>
        <taxon>Pseudoalteromonadaceae</taxon>
        <taxon>Pseudoalteromonas</taxon>
    </lineage>
</organism>
<name>A0A0C1QPG3_9GAMM</name>
<comment type="caution">
    <text evidence="3">The sequence shown here is derived from an EMBL/GenBank/DDBJ whole genome shotgun (WGS) entry which is preliminary data.</text>
</comment>
<proteinExistence type="predicted"/>
<dbReference type="Proteomes" id="UP000031327">
    <property type="component" value="Unassembled WGS sequence"/>
</dbReference>
<dbReference type="GO" id="GO:0004175">
    <property type="term" value="F:endopeptidase activity"/>
    <property type="evidence" value="ECO:0007669"/>
    <property type="project" value="TreeGrafter"/>
</dbReference>
<feature type="signal peptide" evidence="1">
    <location>
        <begin position="1"/>
        <end position="20"/>
    </location>
</feature>
<dbReference type="EMBL" id="JWIC01000006">
    <property type="protein sequence ID" value="KID56947.1"/>
    <property type="molecule type" value="Genomic_DNA"/>
</dbReference>
<evidence type="ECO:0000313" key="3">
    <source>
        <dbReference type="EMBL" id="KID56947.1"/>
    </source>
</evidence>
<dbReference type="GO" id="GO:0006508">
    <property type="term" value="P:proteolysis"/>
    <property type="evidence" value="ECO:0007669"/>
    <property type="project" value="InterPro"/>
</dbReference>
<feature type="chain" id="PRO_5002155373" description="Tail specific protease domain-containing protein" evidence="1">
    <location>
        <begin position="21"/>
        <end position="648"/>
    </location>
</feature>
<dbReference type="Pfam" id="PF03572">
    <property type="entry name" value="Peptidase_S41"/>
    <property type="match status" value="1"/>
</dbReference>
<gene>
    <name evidence="3" type="ORF">JF50_13785</name>
</gene>
<dbReference type="OrthoDB" id="3275712at2"/>
<sequence length="648" mass="72474">MKRSILASTLALVLSSSVFANNYALLSEVRDQIKSPEYTQQEKQLVVEQARIFLEDLYVHQYAKDIYYGISPTGHLNAVSEIYKVIDELDTLDTDQLHARLTKIFKAQRDLHLVYLHPQPVRSYASYLPFEFDKTLDVFGHSEVRVSNLFESLLPYVTDSRLPEVGDKVISYNGEPIHKVVEDNLYVGYGSNEDAGFIRALTTITRKGHAVSLVPERNDVTIEFLSHVTGETYTTTIPWVTRLPAAATNSTGNANANVAHLLEESTNIEAAQHQLIKSELDTDSGSPFVTNPTADPQLSWAIREVDGQQVGYIKLARFRVVNEIDDALKQLSELLTDELAQTDALVFDVRNNPGGLITYADRLVQLFSAKPAVPTQLKFLNTQLNYDILHKTVFSSFGPQWQKVLADVNGTNARYTDTTSYITIAQNNEFGQSYYKPVGIWSDARTYSSGDVFTCSIQDNGVAKVYGEHKRTGAGGANVLRHSVFNRYIGAPYFEALPYDQEMTVSWRQMVRHGHNKNAIIEDFGCVADQHVPQTLESIKDSSLGNFETIARDLLSEAPNTSTVRFLQSRETDLNTSGRTLEIEVTNTELVEIYLNDVKVDVVNIGAYGEASKTIEYTIPASAIEGKVRFIGLDGGKTPLWNGIRYFY</sequence>
<dbReference type="Gene3D" id="3.90.226.10">
    <property type="entry name" value="2-enoyl-CoA Hydratase, Chain A, domain 1"/>
    <property type="match status" value="1"/>
</dbReference>
<dbReference type="InterPro" id="IPR005151">
    <property type="entry name" value="Tail-specific_protease"/>
</dbReference>
<protein>
    <recommendedName>
        <fullName evidence="2">Tail specific protease domain-containing protein</fullName>
    </recommendedName>
</protein>
<dbReference type="AlphaFoldDB" id="A0A0C1QPG3"/>
<dbReference type="PANTHER" id="PTHR32060">
    <property type="entry name" value="TAIL-SPECIFIC PROTEASE"/>
    <property type="match status" value="1"/>
</dbReference>
<dbReference type="PANTHER" id="PTHR32060:SF22">
    <property type="entry name" value="CARBOXYL-TERMINAL-PROCESSING PEPTIDASE 3, CHLOROPLASTIC"/>
    <property type="match status" value="1"/>
</dbReference>
<keyword evidence="1" id="KW-0732">Signal</keyword>
<evidence type="ECO:0000259" key="2">
    <source>
        <dbReference type="Pfam" id="PF03572"/>
    </source>
</evidence>
<dbReference type="RefSeq" id="WP_039610007.1">
    <property type="nucleotide sequence ID" value="NZ_JWIC01000006.1"/>
</dbReference>
<dbReference type="InterPro" id="IPR029045">
    <property type="entry name" value="ClpP/crotonase-like_dom_sf"/>
</dbReference>
<dbReference type="SUPFAM" id="SSF52096">
    <property type="entry name" value="ClpP/crotonase"/>
    <property type="match status" value="1"/>
</dbReference>
<reference evidence="3 4" key="1">
    <citation type="submission" date="2014-12" db="EMBL/GenBank/DDBJ databases">
        <title>Draft Genome Sequence of Pseudoalteromonas luteoviolacea HI1.</title>
        <authorList>
            <person name="Asahina A.Y."/>
            <person name="Hadfield M.G."/>
        </authorList>
    </citation>
    <scope>NUCLEOTIDE SEQUENCE [LARGE SCALE GENOMIC DNA]</scope>
    <source>
        <strain evidence="3 4">HI1</strain>
    </source>
</reference>
<evidence type="ECO:0000313" key="4">
    <source>
        <dbReference type="Proteomes" id="UP000031327"/>
    </source>
</evidence>